<feature type="compositionally biased region" description="Basic and acidic residues" evidence="1">
    <location>
        <begin position="113"/>
        <end position="126"/>
    </location>
</feature>
<proteinExistence type="predicted"/>
<comment type="caution">
    <text evidence="2">The sequence shown here is derived from an EMBL/GenBank/DDBJ whole genome shotgun (WGS) entry which is preliminary data.</text>
</comment>
<feature type="region of interest" description="Disordered" evidence="1">
    <location>
        <begin position="53"/>
        <end position="192"/>
    </location>
</feature>
<reference evidence="2 3" key="1">
    <citation type="journal article" date="2016" name="Front. Microbiol.">
        <title>Genomic Resource of Rice Seed Associated Bacteria.</title>
        <authorList>
            <person name="Midha S."/>
            <person name="Bansal K."/>
            <person name="Sharma S."/>
            <person name="Kumar N."/>
            <person name="Patil P.P."/>
            <person name="Chaudhry V."/>
            <person name="Patil P.B."/>
        </authorList>
    </citation>
    <scope>NUCLEOTIDE SEQUENCE [LARGE SCALE GENOMIC DNA]</scope>
    <source>
        <strain evidence="2 3">NS365</strain>
    </source>
</reference>
<name>A0A175RSL8_9HYPH</name>
<evidence type="ECO:0000313" key="2">
    <source>
        <dbReference type="EMBL" id="KTR05812.1"/>
    </source>
</evidence>
<keyword evidence="3" id="KW-1185">Reference proteome</keyword>
<accession>A0A175RSL8</accession>
<dbReference type="PATRIC" id="fig|401562.4.peg.1876"/>
<evidence type="ECO:0000313" key="3">
    <source>
        <dbReference type="Proteomes" id="UP000078529"/>
    </source>
</evidence>
<organism evidence="2 3">
    <name type="scientific">Aureimonas ureilytica</name>
    <dbReference type="NCBI Taxonomy" id="401562"/>
    <lineage>
        <taxon>Bacteria</taxon>
        <taxon>Pseudomonadati</taxon>
        <taxon>Pseudomonadota</taxon>
        <taxon>Alphaproteobacteria</taxon>
        <taxon>Hyphomicrobiales</taxon>
        <taxon>Aurantimonadaceae</taxon>
        <taxon>Aureimonas</taxon>
    </lineage>
</organism>
<dbReference type="InterPro" id="IPR018759">
    <property type="entry name" value="BBP2_2"/>
</dbReference>
<sequence>MPIYRSVIFRAAGSSGLFGQGTALSMAVRLRYRAAACGLLAACSLSAYPTRAMAQEPSGPEEQTDLADTPAPTAPLSAGARLSSGQRLTAPPLSGSERLAPPLSSSDIGQSGRIDDGLRLDVDALRRSAPTPSLPDDTTNPGLSRRENFRDTPALRTGDAGSDTAQPHAPRRAAEPDAPSSNLFQSIGPVRSPTLDEIGNRRLSDAYASLRRLAPGIRSNDPFAPVGTRIGSFMGYLTLDQSLGASDNLTASRDGVSGFFSQSTLTGRLVSDWSRHEAELNVAATYRRNMSGPVKDEPQVDADGRVRIDISRDMTAVLRGAVSFSREDDLTVGAVQDAAARADRLRYSMSAELQNRFGRFDTVTTLQAVRDDLSDRAQRTNSLDDSFTTYTAGLKATLDERAPLHPFVAASIGRRAFDKTSFGGVSRDSAIPALRGGVGFSRGEKVSGEIALGYAWNIPDDNSLPTIGSPTLDALLAWSPRRGTDVTLRGTTSFEPETTSLDTATLYQLSLGLTHRATARLEFNTTLIAGLRERRTVANEYVYSGEAGFTYWLNQHLALTGLYRYDRFEAALPFNNYSANTVRVGVRLQN</sequence>
<gene>
    <name evidence="2" type="ORF">NS365_10570</name>
</gene>
<dbReference type="Pfam" id="PF10082">
    <property type="entry name" value="BBP2_2"/>
    <property type="match status" value="1"/>
</dbReference>
<protein>
    <submittedName>
        <fullName evidence="2">Uncharacterized protein</fullName>
    </submittedName>
</protein>
<dbReference type="Proteomes" id="UP000078529">
    <property type="component" value="Unassembled WGS sequence"/>
</dbReference>
<dbReference type="AlphaFoldDB" id="A0A175RSL8"/>
<evidence type="ECO:0000256" key="1">
    <source>
        <dbReference type="SAM" id="MobiDB-lite"/>
    </source>
</evidence>
<dbReference type="EMBL" id="LDQA01000022">
    <property type="protein sequence ID" value="KTR05812.1"/>
    <property type="molecule type" value="Genomic_DNA"/>
</dbReference>